<evidence type="ECO:0000256" key="5">
    <source>
        <dbReference type="ARBA" id="ARBA00022989"/>
    </source>
</evidence>
<evidence type="ECO:0000256" key="7">
    <source>
        <dbReference type="RuleBase" id="RU363032"/>
    </source>
</evidence>
<dbReference type="PROSITE" id="PS50928">
    <property type="entry name" value="ABC_TM1"/>
    <property type="match status" value="1"/>
</dbReference>
<keyword evidence="4 7" id="KW-0812">Transmembrane</keyword>
<name>A0A2M8P7J3_9CHLR</name>
<evidence type="ECO:0000256" key="2">
    <source>
        <dbReference type="ARBA" id="ARBA00022448"/>
    </source>
</evidence>
<feature type="transmembrane region" description="Helical" evidence="7">
    <location>
        <begin position="6"/>
        <end position="32"/>
    </location>
</feature>
<keyword evidence="3" id="KW-1003">Cell membrane</keyword>
<feature type="domain" description="ABC transmembrane type-1" evidence="8">
    <location>
        <begin position="1"/>
        <end position="109"/>
    </location>
</feature>
<evidence type="ECO:0000256" key="1">
    <source>
        <dbReference type="ARBA" id="ARBA00004651"/>
    </source>
</evidence>
<dbReference type="Proteomes" id="UP000229681">
    <property type="component" value="Unassembled WGS sequence"/>
</dbReference>
<comment type="similarity">
    <text evidence="7">Belongs to the binding-protein-dependent transport system permease family.</text>
</comment>
<organism evidence="9 10">
    <name type="scientific">Candidatus Thermofonsia Clade 1 bacterium</name>
    <dbReference type="NCBI Taxonomy" id="2364210"/>
    <lineage>
        <taxon>Bacteria</taxon>
        <taxon>Bacillati</taxon>
        <taxon>Chloroflexota</taxon>
        <taxon>Candidatus Thermofontia</taxon>
        <taxon>Candidatus Thermofonsia Clade 1</taxon>
    </lineage>
</organism>
<gene>
    <name evidence="9" type="ORF">CUN49_18355</name>
</gene>
<feature type="non-terminal residue" evidence="9">
    <location>
        <position position="109"/>
    </location>
</feature>
<dbReference type="InterPro" id="IPR000515">
    <property type="entry name" value="MetI-like"/>
</dbReference>
<accession>A0A2M8P7J3</accession>
<proteinExistence type="inferred from homology"/>
<evidence type="ECO:0000313" key="9">
    <source>
        <dbReference type="EMBL" id="PJF33533.1"/>
    </source>
</evidence>
<evidence type="ECO:0000256" key="6">
    <source>
        <dbReference type="ARBA" id="ARBA00023136"/>
    </source>
</evidence>
<keyword evidence="6 7" id="KW-0472">Membrane</keyword>
<dbReference type="CDD" id="cd06261">
    <property type="entry name" value="TM_PBP2"/>
    <property type="match status" value="1"/>
</dbReference>
<feature type="transmembrane region" description="Helical" evidence="7">
    <location>
        <begin position="66"/>
        <end position="87"/>
    </location>
</feature>
<comment type="subcellular location">
    <subcellularLocation>
        <location evidence="1 7">Cell membrane</location>
        <topology evidence="1 7">Multi-pass membrane protein</topology>
    </subcellularLocation>
</comment>
<sequence length="109" mass="11545">LYTTAGGALAIVIAAAVWRGLAFTTLLSLGALQTVPQEIIESASLDGANRSQRFFRVILPQIRPTVLVIVLLTSIQSINSVGLIFSITRGGPGGATRTAAYYLLQTGWE</sequence>
<feature type="non-terminal residue" evidence="9">
    <location>
        <position position="1"/>
    </location>
</feature>
<dbReference type="EMBL" id="PGTM01000890">
    <property type="protein sequence ID" value="PJF33533.1"/>
    <property type="molecule type" value="Genomic_DNA"/>
</dbReference>
<evidence type="ECO:0000256" key="4">
    <source>
        <dbReference type="ARBA" id="ARBA00022692"/>
    </source>
</evidence>
<evidence type="ECO:0000313" key="10">
    <source>
        <dbReference type="Proteomes" id="UP000229681"/>
    </source>
</evidence>
<dbReference type="PANTHER" id="PTHR43005:SF1">
    <property type="entry name" value="SPERMIDINE_PUTRESCINE TRANSPORT SYSTEM PERMEASE PROTEIN"/>
    <property type="match status" value="1"/>
</dbReference>
<protein>
    <submittedName>
        <fullName evidence="9">Sugar ABC transporter permease</fullName>
    </submittedName>
</protein>
<comment type="caution">
    <text evidence="9">The sequence shown here is derived from an EMBL/GenBank/DDBJ whole genome shotgun (WGS) entry which is preliminary data.</text>
</comment>
<dbReference type="Gene3D" id="1.10.3720.10">
    <property type="entry name" value="MetI-like"/>
    <property type="match status" value="1"/>
</dbReference>
<reference evidence="9 10" key="1">
    <citation type="submission" date="2017-11" db="EMBL/GenBank/DDBJ databases">
        <title>Evolution of Phototrophy in the Chloroflexi Phylum Driven by Horizontal Gene Transfer.</title>
        <authorList>
            <person name="Ward L.M."/>
            <person name="Hemp J."/>
            <person name="Shih P.M."/>
            <person name="Mcglynn S.E."/>
            <person name="Fischer W."/>
        </authorList>
    </citation>
    <scope>NUCLEOTIDE SEQUENCE [LARGE SCALE GENOMIC DNA]</scope>
    <source>
        <strain evidence="9">JP3_13</strain>
    </source>
</reference>
<evidence type="ECO:0000256" key="3">
    <source>
        <dbReference type="ARBA" id="ARBA00022475"/>
    </source>
</evidence>
<keyword evidence="2 7" id="KW-0813">Transport</keyword>
<dbReference type="InterPro" id="IPR035906">
    <property type="entry name" value="MetI-like_sf"/>
</dbReference>
<dbReference type="GO" id="GO:0055085">
    <property type="term" value="P:transmembrane transport"/>
    <property type="evidence" value="ECO:0007669"/>
    <property type="project" value="InterPro"/>
</dbReference>
<dbReference type="GO" id="GO:0005886">
    <property type="term" value="C:plasma membrane"/>
    <property type="evidence" value="ECO:0007669"/>
    <property type="project" value="UniProtKB-SubCell"/>
</dbReference>
<dbReference type="AlphaFoldDB" id="A0A2M8P7J3"/>
<keyword evidence="5 7" id="KW-1133">Transmembrane helix</keyword>
<dbReference type="PANTHER" id="PTHR43005">
    <property type="entry name" value="BLR7065 PROTEIN"/>
    <property type="match status" value="1"/>
</dbReference>
<dbReference type="SUPFAM" id="SSF161098">
    <property type="entry name" value="MetI-like"/>
    <property type="match status" value="1"/>
</dbReference>
<dbReference type="Pfam" id="PF00528">
    <property type="entry name" value="BPD_transp_1"/>
    <property type="match status" value="1"/>
</dbReference>
<evidence type="ECO:0000259" key="8">
    <source>
        <dbReference type="PROSITE" id="PS50928"/>
    </source>
</evidence>